<sequence length="136" mass="14807">MSGLVIAGGLTSSDGRCQTRQLLALNCVTRPSAVSPRLADRNGRRRSHVSRMRGLAVRCCRGRALSDRNIRSAPHRSHPLCLSGQEDQPGWGALKASRRDSDTLCEGSDIVNRVTIERVRPAALALWSPLTRPGKV</sequence>
<comment type="caution">
    <text evidence="1">The sequence shown here is derived from an EMBL/GenBank/DDBJ whole genome shotgun (WGS) entry which is preliminary data.</text>
</comment>
<dbReference type="Proteomes" id="UP001221898">
    <property type="component" value="Unassembled WGS sequence"/>
</dbReference>
<dbReference type="AlphaFoldDB" id="A0AAD7S8Y8"/>
<proteinExistence type="predicted"/>
<dbReference type="EMBL" id="JAINUG010000102">
    <property type="protein sequence ID" value="KAJ8396951.1"/>
    <property type="molecule type" value="Genomic_DNA"/>
</dbReference>
<reference evidence="1" key="1">
    <citation type="journal article" date="2023" name="Science">
        <title>Genome structures resolve the early diversification of teleost fishes.</title>
        <authorList>
            <person name="Parey E."/>
            <person name="Louis A."/>
            <person name="Montfort J."/>
            <person name="Bouchez O."/>
            <person name="Roques C."/>
            <person name="Iampietro C."/>
            <person name="Lluch J."/>
            <person name="Castinel A."/>
            <person name="Donnadieu C."/>
            <person name="Desvignes T."/>
            <person name="Floi Bucao C."/>
            <person name="Jouanno E."/>
            <person name="Wen M."/>
            <person name="Mejri S."/>
            <person name="Dirks R."/>
            <person name="Jansen H."/>
            <person name="Henkel C."/>
            <person name="Chen W.J."/>
            <person name="Zahm M."/>
            <person name="Cabau C."/>
            <person name="Klopp C."/>
            <person name="Thompson A.W."/>
            <person name="Robinson-Rechavi M."/>
            <person name="Braasch I."/>
            <person name="Lecointre G."/>
            <person name="Bobe J."/>
            <person name="Postlethwait J.H."/>
            <person name="Berthelot C."/>
            <person name="Roest Crollius H."/>
            <person name="Guiguen Y."/>
        </authorList>
    </citation>
    <scope>NUCLEOTIDE SEQUENCE</scope>
    <source>
        <strain evidence="1">NC1722</strain>
    </source>
</reference>
<keyword evidence="2" id="KW-1185">Reference proteome</keyword>
<accession>A0AAD7S8Y8</accession>
<evidence type="ECO:0000313" key="2">
    <source>
        <dbReference type="Proteomes" id="UP001221898"/>
    </source>
</evidence>
<protein>
    <submittedName>
        <fullName evidence="1">Uncharacterized protein</fullName>
    </submittedName>
</protein>
<name>A0AAD7S8Y8_9TELE</name>
<organism evidence="1 2">
    <name type="scientific">Aldrovandia affinis</name>
    <dbReference type="NCBI Taxonomy" id="143900"/>
    <lineage>
        <taxon>Eukaryota</taxon>
        <taxon>Metazoa</taxon>
        <taxon>Chordata</taxon>
        <taxon>Craniata</taxon>
        <taxon>Vertebrata</taxon>
        <taxon>Euteleostomi</taxon>
        <taxon>Actinopterygii</taxon>
        <taxon>Neopterygii</taxon>
        <taxon>Teleostei</taxon>
        <taxon>Notacanthiformes</taxon>
        <taxon>Halosauridae</taxon>
        <taxon>Aldrovandia</taxon>
    </lineage>
</organism>
<evidence type="ECO:0000313" key="1">
    <source>
        <dbReference type="EMBL" id="KAJ8396951.1"/>
    </source>
</evidence>
<gene>
    <name evidence="1" type="ORF">AAFF_G00012740</name>
</gene>